<reference evidence="1 2" key="1">
    <citation type="journal article" date="2003" name="Proc. Natl. Acad. Sci. U.S.A.">
        <title>Genome sequence of the cyanobacterium Prochlorococcus marinus SS120, a nearly minimal oxyphototrophic genome.</title>
        <authorList>
            <person name="Dufresne A."/>
            <person name="Salanoubat M."/>
            <person name="Partensky F."/>
            <person name="Artiguenave F."/>
            <person name="Axmann I.M."/>
            <person name="Barbe V."/>
            <person name="Duprat S."/>
            <person name="Galperin M.Y."/>
            <person name="Koonin E.V."/>
            <person name="Le Gall F."/>
            <person name="Makarova K.S."/>
            <person name="Ostrowski M."/>
            <person name="Oztas S."/>
            <person name="Robert C."/>
            <person name="Rogozin I.B."/>
            <person name="Scanlan D.J."/>
            <person name="Tandeau de Marsac N."/>
            <person name="Weissenbach J."/>
            <person name="Wincker P."/>
            <person name="Wolf Y.I."/>
            <person name="Hess W.R."/>
        </authorList>
    </citation>
    <scope>NUCLEOTIDE SEQUENCE [LARGE SCALE GENOMIC DNA]</scope>
    <source>
        <strain evidence="2">SARG / CCMP1375 / SS120</strain>
    </source>
</reference>
<organism evidence="1 2">
    <name type="scientific">Prochlorococcus marinus (strain SARG / CCMP1375 / SS120)</name>
    <dbReference type="NCBI Taxonomy" id="167539"/>
    <lineage>
        <taxon>Bacteria</taxon>
        <taxon>Bacillati</taxon>
        <taxon>Cyanobacteriota</taxon>
        <taxon>Cyanophyceae</taxon>
        <taxon>Synechococcales</taxon>
        <taxon>Prochlorococcaceae</taxon>
        <taxon>Prochlorococcus</taxon>
    </lineage>
</organism>
<gene>
    <name evidence="1" type="ordered locus">Pro_1206</name>
</gene>
<protein>
    <submittedName>
        <fullName evidence="1">Uncharacterized protein</fullName>
    </submittedName>
</protein>
<name>Q7VB92_PROMA</name>
<evidence type="ECO:0000313" key="1">
    <source>
        <dbReference type="EMBL" id="AAQ00251.1"/>
    </source>
</evidence>
<dbReference type="AlphaFoldDB" id="Q7VB92"/>
<dbReference type="HOGENOM" id="CLU_218101_0_0_3"/>
<evidence type="ECO:0000313" key="2">
    <source>
        <dbReference type="Proteomes" id="UP000001420"/>
    </source>
</evidence>
<dbReference type="KEGG" id="pma:Pro_1206"/>
<dbReference type="EMBL" id="AE017126">
    <property type="protein sequence ID" value="AAQ00251.1"/>
    <property type="molecule type" value="Genomic_DNA"/>
</dbReference>
<dbReference type="STRING" id="167539.Pro_1206"/>
<proteinExistence type="predicted"/>
<dbReference type="EnsemblBacteria" id="AAQ00251">
    <property type="protein sequence ID" value="AAQ00251"/>
    <property type="gene ID" value="Pro_1206"/>
</dbReference>
<dbReference type="Proteomes" id="UP000001420">
    <property type="component" value="Chromosome"/>
</dbReference>
<accession>Q7VB92</accession>
<keyword evidence="2" id="KW-1185">Reference proteome</keyword>
<dbReference type="PATRIC" id="fig|167539.5.peg.1263"/>
<sequence length="38" mass="4100">MGFPHCLLCVALACLSFSIVGSRGIMLWQLSGLEALFD</sequence>